<name>A0A5C5V8L7_9BACT</name>
<gene>
    <name evidence="2" type="ORF">Enr8_23230</name>
</gene>
<evidence type="ECO:0000313" key="2">
    <source>
        <dbReference type="EMBL" id="TWT34908.1"/>
    </source>
</evidence>
<sequence>MNAAKKTSGAVALEWLRRAILITGLTIAACLMAPALFPGTTESHSDSAVPLQTTLASPDLSTSTTPVTTRPIDSIRVGDRVLARNPEVGEEERSQWEEPNWNQCFHLTLEMPLPGSNVDEPKLLHIELLRPESWLREQLGYVVDQEPELSTLPTTLSDKSTNPAAPPLIPLAPLRAVYRDIVLTTAVAESEGLEVIGLTVEMDLPEMGAYGTAIITGIQASPAIKPGVGQVVTATFSHPPANQVLNVTFEGEANPLGVTDNHLFWSVEQDKFLPIGEMAIGEHVTTYAGETKRIESKLPRPGPQTVYNLEVYGEHVYFVGQLGVLAHNNYVSEGLPETLAQQRQLSSLSAEARTELVSDFALLRNSLSMNQLDSIIEEPWRMQLFFGTVLEARVANRVRSLVADEPGHLLASLQWTGRTNAPQDFIGRNGFGFDITGNSLSSIRSHAARAQVQAVVTYESIPSNLGYRFVRWLDQ</sequence>
<keyword evidence="3" id="KW-1185">Reference proteome</keyword>
<dbReference type="InterPro" id="IPR036844">
    <property type="entry name" value="Hint_dom_sf"/>
</dbReference>
<organism evidence="2 3">
    <name type="scientific">Blastopirellula retiformator</name>
    <dbReference type="NCBI Taxonomy" id="2527970"/>
    <lineage>
        <taxon>Bacteria</taxon>
        <taxon>Pseudomonadati</taxon>
        <taxon>Planctomycetota</taxon>
        <taxon>Planctomycetia</taxon>
        <taxon>Pirellulales</taxon>
        <taxon>Pirellulaceae</taxon>
        <taxon>Blastopirellula</taxon>
    </lineage>
</organism>
<comment type="caution">
    <text evidence="2">The sequence shown here is derived from an EMBL/GenBank/DDBJ whole genome shotgun (WGS) entry which is preliminary data.</text>
</comment>
<dbReference type="Gene3D" id="2.170.16.10">
    <property type="entry name" value="Hedgehog/Intein (Hint) domain"/>
    <property type="match status" value="1"/>
</dbReference>
<dbReference type="InterPro" id="IPR030934">
    <property type="entry name" value="Intein_C"/>
</dbReference>
<dbReference type="SUPFAM" id="SSF51294">
    <property type="entry name" value="Hedgehog/intein (Hint) domain"/>
    <property type="match status" value="1"/>
</dbReference>
<dbReference type="PROSITE" id="PS51257">
    <property type="entry name" value="PROKAR_LIPOPROTEIN"/>
    <property type="match status" value="1"/>
</dbReference>
<dbReference type="PROSITE" id="PS50818">
    <property type="entry name" value="INTEIN_C_TER"/>
    <property type="match status" value="1"/>
</dbReference>
<reference evidence="2 3" key="1">
    <citation type="submission" date="2019-02" db="EMBL/GenBank/DDBJ databases">
        <title>Deep-cultivation of Planctomycetes and their phenomic and genomic characterization uncovers novel biology.</title>
        <authorList>
            <person name="Wiegand S."/>
            <person name="Jogler M."/>
            <person name="Boedeker C."/>
            <person name="Pinto D."/>
            <person name="Vollmers J."/>
            <person name="Rivas-Marin E."/>
            <person name="Kohn T."/>
            <person name="Peeters S.H."/>
            <person name="Heuer A."/>
            <person name="Rast P."/>
            <person name="Oberbeckmann S."/>
            <person name="Bunk B."/>
            <person name="Jeske O."/>
            <person name="Meyerdierks A."/>
            <person name="Storesund J.E."/>
            <person name="Kallscheuer N."/>
            <person name="Luecker S."/>
            <person name="Lage O.M."/>
            <person name="Pohl T."/>
            <person name="Merkel B.J."/>
            <person name="Hornburger P."/>
            <person name="Mueller R.-W."/>
            <person name="Bruemmer F."/>
            <person name="Labrenz M."/>
            <person name="Spormann A.M."/>
            <person name="Op Den Camp H."/>
            <person name="Overmann J."/>
            <person name="Amann R."/>
            <person name="Jetten M.S.M."/>
            <person name="Mascher T."/>
            <person name="Medema M.H."/>
            <person name="Devos D.P."/>
            <person name="Kaster A.-K."/>
            <person name="Ovreas L."/>
            <person name="Rohde M."/>
            <person name="Galperin M.Y."/>
            <person name="Jogler C."/>
        </authorList>
    </citation>
    <scope>NUCLEOTIDE SEQUENCE [LARGE SCALE GENOMIC DNA]</scope>
    <source>
        <strain evidence="2 3">Enr8</strain>
    </source>
</reference>
<evidence type="ECO:0000256" key="1">
    <source>
        <dbReference type="SAM" id="Phobius"/>
    </source>
</evidence>
<keyword evidence="1" id="KW-1133">Transmembrane helix</keyword>
<evidence type="ECO:0000313" key="3">
    <source>
        <dbReference type="Proteomes" id="UP000318878"/>
    </source>
</evidence>
<accession>A0A5C5V8L7</accession>
<dbReference type="OrthoDB" id="271912at2"/>
<proteinExistence type="predicted"/>
<dbReference type="EMBL" id="SJPF01000002">
    <property type="protein sequence ID" value="TWT34908.1"/>
    <property type="molecule type" value="Genomic_DNA"/>
</dbReference>
<keyword evidence="1" id="KW-0812">Transmembrane</keyword>
<dbReference type="RefSeq" id="WP_146431529.1">
    <property type="nucleotide sequence ID" value="NZ_SJPF01000002.1"/>
</dbReference>
<dbReference type="AlphaFoldDB" id="A0A5C5V8L7"/>
<feature type="transmembrane region" description="Helical" evidence="1">
    <location>
        <begin position="20"/>
        <end position="37"/>
    </location>
</feature>
<keyword evidence="1" id="KW-0472">Membrane</keyword>
<protein>
    <submittedName>
        <fullName evidence="2">Uncharacterized protein</fullName>
    </submittedName>
</protein>
<dbReference type="Proteomes" id="UP000318878">
    <property type="component" value="Unassembled WGS sequence"/>
</dbReference>